<evidence type="ECO:0000256" key="2">
    <source>
        <dbReference type="ARBA" id="ARBA00022475"/>
    </source>
</evidence>
<accession>A0A2M8EK61</accession>
<feature type="transmembrane region" description="Helical" evidence="7">
    <location>
        <begin position="226"/>
        <end position="245"/>
    </location>
</feature>
<dbReference type="GO" id="GO:0009103">
    <property type="term" value="P:lipopolysaccharide biosynthetic process"/>
    <property type="evidence" value="ECO:0007669"/>
    <property type="project" value="TreeGrafter"/>
</dbReference>
<comment type="caution">
    <text evidence="8">The sequence shown here is derived from an EMBL/GenBank/DDBJ whole genome shotgun (WGS) entry which is preliminary data.</text>
</comment>
<evidence type="ECO:0000256" key="5">
    <source>
        <dbReference type="ARBA" id="ARBA00022989"/>
    </source>
</evidence>
<evidence type="ECO:0000256" key="6">
    <source>
        <dbReference type="ARBA" id="ARBA00023136"/>
    </source>
</evidence>
<keyword evidence="4 7" id="KW-0812">Transmembrane</keyword>
<feature type="transmembrane region" description="Helical" evidence="7">
    <location>
        <begin position="57"/>
        <end position="76"/>
    </location>
</feature>
<feature type="transmembrane region" description="Helical" evidence="7">
    <location>
        <begin position="448"/>
        <end position="466"/>
    </location>
</feature>
<keyword evidence="5 7" id="KW-1133">Transmembrane helix</keyword>
<evidence type="ECO:0000256" key="7">
    <source>
        <dbReference type="SAM" id="Phobius"/>
    </source>
</evidence>
<dbReference type="GO" id="GO:0044038">
    <property type="term" value="P:cell wall macromolecule biosynthetic process"/>
    <property type="evidence" value="ECO:0007669"/>
    <property type="project" value="TreeGrafter"/>
</dbReference>
<feature type="transmembrane region" description="Helical" evidence="7">
    <location>
        <begin position="12"/>
        <end position="37"/>
    </location>
</feature>
<feature type="transmembrane region" description="Helical" evidence="7">
    <location>
        <begin position="375"/>
        <end position="393"/>
    </location>
</feature>
<name>A0A2M8EK61_UNCKA</name>
<keyword evidence="3" id="KW-0808">Transferase</keyword>
<keyword evidence="2" id="KW-1003">Cell membrane</keyword>
<reference evidence="9" key="1">
    <citation type="submission" date="2017-09" db="EMBL/GenBank/DDBJ databases">
        <title>Depth-based differentiation of microbial function through sediment-hosted aquifers and enrichment of novel symbionts in the deep terrestrial subsurface.</title>
        <authorList>
            <person name="Probst A.J."/>
            <person name="Ladd B."/>
            <person name="Jarett J.K."/>
            <person name="Geller-Mcgrath D.E."/>
            <person name="Sieber C.M.K."/>
            <person name="Emerson J.B."/>
            <person name="Anantharaman K."/>
            <person name="Thomas B.C."/>
            <person name="Malmstrom R."/>
            <person name="Stieglmeier M."/>
            <person name="Klingl A."/>
            <person name="Woyke T."/>
            <person name="Ryan C.M."/>
            <person name="Banfield J.F."/>
        </authorList>
    </citation>
    <scope>NUCLEOTIDE SEQUENCE [LARGE SCALE GENOMIC DNA]</scope>
</reference>
<evidence type="ECO:0000313" key="9">
    <source>
        <dbReference type="Proteomes" id="UP000228781"/>
    </source>
</evidence>
<feature type="transmembrane region" description="Helical" evidence="7">
    <location>
        <begin position="172"/>
        <end position="189"/>
    </location>
</feature>
<keyword evidence="6 7" id="KW-0472">Membrane</keyword>
<dbReference type="Proteomes" id="UP000228781">
    <property type="component" value="Unassembled WGS sequence"/>
</dbReference>
<dbReference type="PANTHER" id="PTHR22926:SF3">
    <property type="entry name" value="UNDECAPRENYL-PHOSPHATE ALPHA-N-ACETYLGLUCOSAMINYL 1-PHOSPHATE TRANSFERASE"/>
    <property type="match status" value="1"/>
</dbReference>
<dbReference type="CDD" id="cd06853">
    <property type="entry name" value="GT_WecA_like"/>
    <property type="match status" value="1"/>
</dbReference>
<feature type="transmembrane region" description="Helical" evidence="7">
    <location>
        <begin position="88"/>
        <end position="108"/>
    </location>
</feature>
<proteinExistence type="predicted"/>
<feature type="transmembrane region" description="Helical" evidence="7">
    <location>
        <begin position="128"/>
        <end position="151"/>
    </location>
</feature>
<comment type="subcellular location">
    <subcellularLocation>
        <location evidence="1">Cell membrane</location>
        <topology evidence="1">Multi-pass membrane protein</topology>
    </subcellularLocation>
</comment>
<dbReference type="AlphaFoldDB" id="A0A2M8EK61"/>
<feature type="transmembrane region" description="Helical" evidence="7">
    <location>
        <begin position="350"/>
        <end position="369"/>
    </location>
</feature>
<gene>
    <name evidence="8" type="ORF">CO059_00480</name>
</gene>
<organism evidence="8 9">
    <name type="scientific">candidate division WWE3 bacterium CG_4_9_14_0_2_um_filter_48_10</name>
    <dbReference type="NCBI Taxonomy" id="1975078"/>
    <lineage>
        <taxon>Bacteria</taxon>
        <taxon>Katanobacteria</taxon>
    </lineage>
</organism>
<feature type="transmembrane region" description="Helical" evidence="7">
    <location>
        <begin position="195"/>
        <end position="214"/>
    </location>
</feature>
<evidence type="ECO:0000256" key="3">
    <source>
        <dbReference type="ARBA" id="ARBA00022679"/>
    </source>
</evidence>
<evidence type="ECO:0000313" key="8">
    <source>
        <dbReference type="EMBL" id="PJC23133.1"/>
    </source>
</evidence>
<dbReference type="GO" id="GO:0016780">
    <property type="term" value="F:phosphotransferase activity, for other substituted phosphate groups"/>
    <property type="evidence" value="ECO:0007669"/>
    <property type="project" value="InterPro"/>
</dbReference>
<evidence type="ECO:0000256" key="4">
    <source>
        <dbReference type="ARBA" id="ARBA00022692"/>
    </source>
</evidence>
<feature type="transmembrane region" description="Helical" evidence="7">
    <location>
        <begin position="302"/>
        <end position="321"/>
    </location>
</feature>
<dbReference type="EMBL" id="PFSK01000009">
    <property type="protein sequence ID" value="PJC23133.1"/>
    <property type="molecule type" value="Genomic_DNA"/>
</dbReference>
<dbReference type="GO" id="GO:0071555">
    <property type="term" value="P:cell wall organization"/>
    <property type="evidence" value="ECO:0007669"/>
    <property type="project" value="TreeGrafter"/>
</dbReference>
<protein>
    <recommendedName>
        <fullName evidence="10">Undecaprenyl/decaprenyl-phosphate alpha-N-acetylglucosaminyl 1-phosphate transferase</fullName>
    </recommendedName>
</protein>
<dbReference type="Pfam" id="PF00953">
    <property type="entry name" value="Glycos_transf_4"/>
    <property type="match status" value="1"/>
</dbReference>
<evidence type="ECO:0000256" key="1">
    <source>
        <dbReference type="ARBA" id="ARBA00004651"/>
    </source>
</evidence>
<dbReference type="PANTHER" id="PTHR22926">
    <property type="entry name" value="PHOSPHO-N-ACETYLMURAMOYL-PENTAPEPTIDE-TRANSFERASE"/>
    <property type="match status" value="1"/>
</dbReference>
<feature type="transmembrane region" description="Helical" evidence="7">
    <location>
        <begin position="424"/>
        <end position="442"/>
    </location>
</feature>
<evidence type="ECO:0008006" key="10">
    <source>
        <dbReference type="Google" id="ProtNLM"/>
    </source>
</evidence>
<feature type="transmembrane region" description="Helical" evidence="7">
    <location>
        <begin position="265"/>
        <end position="290"/>
    </location>
</feature>
<dbReference type="InterPro" id="IPR000715">
    <property type="entry name" value="Glycosyl_transferase_4"/>
</dbReference>
<dbReference type="GO" id="GO:0005886">
    <property type="term" value="C:plasma membrane"/>
    <property type="evidence" value="ECO:0007669"/>
    <property type="project" value="UniProtKB-SubCell"/>
</dbReference>
<sequence length="480" mass="52049">MPSLLPNLRKSLPLSLLFVGSLTATLASLTALLVTFSSLPPEVPLLFTAGEALTAKPFLFLIPLLALLFLAVDAFFTDQLLGKAEPAAAIFPTFLAAFVSLLLTFSLFRIVKLFPTASLPFEEIFYPLLAPFILAVALALLATFATVKVATRLHLFDKPHGPYPQVRPIPRLGAIPLYLTFAAVSLAFLPLDKHLLALLLGGALITLIQSIDDLRPIPFWIQGGGHLLAALVLILGGVGIEYIRNPLFPLIGEKLVYLNRWEIPFLWQGITYHFTVLADLFTVIWVFALINIVDWLDGLDGLAAGVGVIATLAIIIISVVFETPMTAFLGVILVGALFGILPLNFFPAQIYLGGGAFLLGYLLAVLSIFSGAKTGTALLVLALPTIDAFYVIYQRIRRGRSPFLGDTTHLHHRLLAKGFSQPQIVFLEWGIITTLAVAAVLLEGFYKLLGVMAVFAGALLANRWLLRRPVAKVPKKVEGG</sequence>
<feature type="transmembrane region" description="Helical" evidence="7">
    <location>
        <begin position="327"/>
        <end position="343"/>
    </location>
</feature>